<dbReference type="PATRIC" id="fig|1229783.3.peg.1357"/>
<feature type="compositionally biased region" description="Basic and acidic residues" evidence="1">
    <location>
        <begin position="234"/>
        <end position="291"/>
    </location>
</feature>
<protein>
    <recommendedName>
        <fullName evidence="3">DUF4064 domain-containing protein</fullName>
    </recommendedName>
</protein>
<feature type="compositionally biased region" description="Basic residues" evidence="1">
    <location>
        <begin position="292"/>
        <end position="310"/>
    </location>
</feature>
<dbReference type="AlphaFoldDB" id="K9B1R0"/>
<feature type="compositionally biased region" description="Basic and acidic residues" evidence="1">
    <location>
        <begin position="163"/>
        <end position="195"/>
    </location>
</feature>
<organism evidence="4 5">
    <name type="scientific">Staphylococcus massiliensis S46</name>
    <dbReference type="NCBI Taxonomy" id="1229783"/>
    <lineage>
        <taxon>Bacteria</taxon>
        <taxon>Bacillati</taxon>
        <taxon>Bacillota</taxon>
        <taxon>Bacilli</taxon>
        <taxon>Bacillales</taxon>
        <taxon>Staphylococcaceae</taxon>
        <taxon>Staphylococcus</taxon>
    </lineage>
</organism>
<keyword evidence="2" id="KW-0472">Membrane</keyword>
<evidence type="ECO:0000259" key="3">
    <source>
        <dbReference type="Pfam" id="PF13273"/>
    </source>
</evidence>
<evidence type="ECO:0000256" key="1">
    <source>
        <dbReference type="SAM" id="MobiDB-lite"/>
    </source>
</evidence>
<comment type="caution">
    <text evidence="4">The sequence shown here is derived from an EMBL/GenBank/DDBJ whole genome shotgun (WGS) entry which is preliminary data.</text>
</comment>
<evidence type="ECO:0000313" key="4">
    <source>
        <dbReference type="EMBL" id="EKU47715.1"/>
    </source>
</evidence>
<keyword evidence="5" id="KW-1185">Reference proteome</keyword>
<dbReference type="EMBL" id="AMSQ01000009">
    <property type="protein sequence ID" value="EKU47715.1"/>
    <property type="molecule type" value="Genomic_DNA"/>
</dbReference>
<reference evidence="4 5" key="1">
    <citation type="journal article" date="2013" name="Genome Announc.">
        <title>Genome Sequence of Staphylococcus massiliensis Strain S46, Isolated from the Surface of Healthy Human Skin.</title>
        <authorList>
            <person name="Srivastav R."/>
            <person name="Singh A."/>
            <person name="Jangir P.K."/>
            <person name="Kumari C."/>
            <person name="Muduli S."/>
            <person name="Sharma R."/>
        </authorList>
    </citation>
    <scope>NUCLEOTIDE SEQUENCE [LARGE SCALE GENOMIC DNA]</scope>
    <source>
        <strain evidence="4 5">S46</strain>
    </source>
</reference>
<feature type="domain" description="DUF4064" evidence="3">
    <location>
        <begin position="14"/>
        <end position="125"/>
    </location>
</feature>
<name>K9B1R0_9STAP</name>
<dbReference type="STRING" id="1229783.C273_06722"/>
<dbReference type="InterPro" id="IPR025273">
    <property type="entry name" value="DUF4064"/>
</dbReference>
<accession>K9B1R0</accession>
<feature type="compositionally biased region" description="Basic and acidic residues" evidence="1">
    <location>
        <begin position="202"/>
        <end position="212"/>
    </location>
</feature>
<dbReference type="RefSeq" id="WP_009383622.1">
    <property type="nucleotide sequence ID" value="NZ_AMSQ01000009.1"/>
</dbReference>
<keyword evidence="2" id="KW-0812">Transmembrane</keyword>
<dbReference type="OrthoDB" id="2418142at2"/>
<feature type="region of interest" description="Disordered" evidence="1">
    <location>
        <begin position="163"/>
        <end position="341"/>
    </location>
</feature>
<sequence length="341" mass="40144">MSGEHYTQIKRPVSRLAEKILGWLSWIILLLLTFAGMFLGLVTFSNDASIAKLEQSLNNSSFFQDVFAQNNLNTTQVVIFFQNGVWLIIVYLIICLLITFLALISMNIRILSGLLFLLASVVTLPFIILLVPVLLFIAAIMMFARKAKYVTVPARYGERDVYDERPYHHEKPKAKDNNRNEYDRNRQDTYEEPEKTMVMNRQDIEKETRGDAQEADETPQVLSRQQKYNHKPVKPKDEKKVEATKPSEEDSYERQLERQREQARQKEMEEQRLHQQQALREEKERAKAERKERKRLKKEQKAKEKARRKAQMSAGATRRKNYDDRLKMQKDQEKTDSDETK</sequence>
<feature type="transmembrane region" description="Helical" evidence="2">
    <location>
        <begin position="84"/>
        <end position="104"/>
    </location>
</feature>
<feature type="compositionally biased region" description="Basic and acidic residues" evidence="1">
    <location>
        <begin position="320"/>
        <end position="341"/>
    </location>
</feature>
<evidence type="ECO:0000256" key="2">
    <source>
        <dbReference type="SAM" id="Phobius"/>
    </source>
</evidence>
<dbReference type="Proteomes" id="UP000009885">
    <property type="component" value="Unassembled WGS sequence"/>
</dbReference>
<dbReference type="eggNOG" id="ENOG5032VJC">
    <property type="taxonomic scope" value="Bacteria"/>
</dbReference>
<dbReference type="NCBIfam" id="NF047418">
    <property type="entry name" value="teichoic_AuxB"/>
    <property type="match status" value="1"/>
</dbReference>
<feature type="transmembrane region" description="Helical" evidence="2">
    <location>
        <begin position="20"/>
        <end position="44"/>
    </location>
</feature>
<gene>
    <name evidence="4" type="ORF">C273_06722</name>
</gene>
<keyword evidence="2" id="KW-1133">Transmembrane helix</keyword>
<dbReference type="Pfam" id="PF13273">
    <property type="entry name" value="DUF4064"/>
    <property type="match status" value="1"/>
</dbReference>
<evidence type="ECO:0000313" key="5">
    <source>
        <dbReference type="Proteomes" id="UP000009885"/>
    </source>
</evidence>
<proteinExistence type="predicted"/>
<feature type="transmembrane region" description="Helical" evidence="2">
    <location>
        <begin position="116"/>
        <end position="144"/>
    </location>
</feature>